<sequence>MMAIFSDMVEKDIEVFMDDFSVFGDTFDLCLQNVEKVLTRCKATNLVLNWEKCHFMVNEGIVLGHKVSEKGLEVDMAKIEIIEQMQPPTNVKAVRSFLGDAGFYRRFIKDFSKIAKPLSKLLENDVRFEFTDEFLQAFQELKGRLVTAPIVIAPNWSLPIEIMTDASDFAVGVVLGQKKDKVFHTIYYASKTLSDAQLNYATTEKEFLAVVYAFDKFRSYLLGAHVVVYTDHSAIKYLMAKKDAKPRLIRWILLLQEFDIEIRDRKGVENPVAENLSRLESRKADTELSKRKDERQVDENFPDEHLFSIIAVMTSSTPWYADFVNFIVSN</sequence>
<comment type="caution">
    <text evidence="1">The sequence shown here is derived from an EMBL/GenBank/DDBJ whole genome shotgun (WGS) entry which is preliminary data.</text>
</comment>
<protein>
    <submittedName>
        <fullName evidence="1">Uncharacterized protein</fullName>
    </submittedName>
</protein>
<evidence type="ECO:0000313" key="2">
    <source>
        <dbReference type="Proteomes" id="UP001057402"/>
    </source>
</evidence>
<dbReference type="EMBL" id="CM042886">
    <property type="protein sequence ID" value="KAI4340737.1"/>
    <property type="molecule type" value="Genomic_DNA"/>
</dbReference>
<evidence type="ECO:0000313" key="1">
    <source>
        <dbReference type="EMBL" id="KAI4340737.1"/>
    </source>
</evidence>
<name>A0ACB9NVS9_9MYRT</name>
<gene>
    <name evidence="1" type="ORF">MLD38_025546</name>
</gene>
<organism evidence="1 2">
    <name type="scientific">Melastoma candidum</name>
    <dbReference type="NCBI Taxonomy" id="119954"/>
    <lineage>
        <taxon>Eukaryota</taxon>
        <taxon>Viridiplantae</taxon>
        <taxon>Streptophyta</taxon>
        <taxon>Embryophyta</taxon>
        <taxon>Tracheophyta</taxon>
        <taxon>Spermatophyta</taxon>
        <taxon>Magnoliopsida</taxon>
        <taxon>eudicotyledons</taxon>
        <taxon>Gunneridae</taxon>
        <taxon>Pentapetalae</taxon>
        <taxon>rosids</taxon>
        <taxon>malvids</taxon>
        <taxon>Myrtales</taxon>
        <taxon>Melastomataceae</taxon>
        <taxon>Melastomatoideae</taxon>
        <taxon>Melastomateae</taxon>
        <taxon>Melastoma</taxon>
    </lineage>
</organism>
<accession>A0ACB9NVS9</accession>
<keyword evidence="2" id="KW-1185">Reference proteome</keyword>
<dbReference type="Proteomes" id="UP001057402">
    <property type="component" value="Chromosome 7"/>
</dbReference>
<reference evidence="2" key="1">
    <citation type="journal article" date="2023" name="Front. Plant Sci.">
        <title>Chromosomal-level genome assembly of Melastoma candidum provides insights into trichome evolution.</title>
        <authorList>
            <person name="Zhong Y."/>
            <person name="Wu W."/>
            <person name="Sun C."/>
            <person name="Zou P."/>
            <person name="Liu Y."/>
            <person name="Dai S."/>
            <person name="Zhou R."/>
        </authorList>
    </citation>
    <scope>NUCLEOTIDE SEQUENCE [LARGE SCALE GENOMIC DNA]</scope>
</reference>
<proteinExistence type="predicted"/>